<evidence type="ECO:0000313" key="4">
    <source>
        <dbReference type="Proteomes" id="UP000554482"/>
    </source>
</evidence>
<reference evidence="3 4" key="1">
    <citation type="submission" date="2020-06" db="EMBL/GenBank/DDBJ databases">
        <title>Transcriptomic and genomic resources for Thalictrum thalictroides and T. hernandezii: Facilitating candidate gene discovery in an emerging model plant lineage.</title>
        <authorList>
            <person name="Arias T."/>
            <person name="Riano-Pachon D.M."/>
            <person name="Di Stilio V.S."/>
        </authorList>
    </citation>
    <scope>NUCLEOTIDE SEQUENCE [LARGE SCALE GENOMIC DNA]</scope>
    <source>
        <strain evidence="4">cv. WT478/WT964</strain>
        <tissue evidence="3">Leaves</tissue>
    </source>
</reference>
<comment type="caution">
    <text evidence="3">The sequence shown here is derived from an EMBL/GenBank/DDBJ whole genome shotgun (WGS) entry which is preliminary data.</text>
</comment>
<dbReference type="Gene3D" id="3.30.70.80">
    <property type="entry name" value="Peptidase S8 propeptide/proteinase inhibitor I9"/>
    <property type="match status" value="1"/>
</dbReference>
<organism evidence="3 4">
    <name type="scientific">Thalictrum thalictroides</name>
    <name type="common">Rue-anemone</name>
    <name type="synonym">Anemone thalictroides</name>
    <dbReference type="NCBI Taxonomy" id="46969"/>
    <lineage>
        <taxon>Eukaryota</taxon>
        <taxon>Viridiplantae</taxon>
        <taxon>Streptophyta</taxon>
        <taxon>Embryophyta</taxon>
        <taxon>Tracheophyta</taxon>
        <taxon>Spermatophyta</taxon>
        <taxon>Magnoliopsida</taxon>
        <taxon>Ranunculales</taxon>
        <taxon>Ranunculaceae</taxon>
        <taxon>Thalictroideae</taxon>
        <taxon>Thalictrum</taxon>
    </lineage>
</organism>
<sequence length="283" mass="31776">MANLRTLVSKPTRRLLSSLNTANLFSTWPLSPGRSLTRPGLLVSSSIAPAPTLKSFDRHSYSIEDDSKPHLPIVGPYCPLDEYDPVEEPIRKFSPLNWNGRLENMFDYYNSNSDCNNNANATGAEDSGHWLIFISKPDCRAVSDHSIKLLAEFLGSEAKAIDKMYVIWCNGPYGFGAEIDQEIAMKLQEHPNVLQVLQDNSFDIKNKEFGILTISHSRYNTELVMDYLDYSPADEDDRIRKKSLQTCEMLEPISAGTMAGAETCNDTPLKFANCYELSHRPVS</sequence>
<accession>A0A7J6V3C9</accession>
<protein>
    <recommendedName>
        <fullName evidence="2">MORF/ORRM1/DAG-like MORF domain-containing protein</fullName>
    </recommendedName>
</protein>
<dbReference type="AlphaFoldDB" id="A0A7J6V3C9"/>
<dbReference type="Pfam" id="PF21864">
    <property type="entry name" value="MORF_dom"/>
    <property type="match status" value="1"/>
</dbReference>
<keyword evidence="4" id="KW-1185">Reference proteome</keyword>
<evidence type="ECO:0000313" key="3">
    <source>
        <dbReference type="EMBL" id="KAF5179574.1"/>
    </source>
</evidence>
<dbReference type="GO" id="GO:0016554">
    <property type="term" value="P:cytidine to uridine editing"/>
    <property type="evidence" value="ECO:0007669"/>
    <property type="project" value="InterPro"/>
</dbReference>
<dbReference type="InterPro" id="IPR039206">
    <property type="entry name" value="MORF/ORRM1/DAG-like"/>
</dbReference>
<proteinExistence type="predicted"/>
<evidence type="ECO:0000256" key="1">
    <source>
        <dbReference type="ARBA" id="ARBA00022946"/>
    </source>
</evidence>
<feature type="domain" description="MORF/ORRM1/DAG-like MORF" evidence="2">
    <location>
        <begin position="129"/>
        <end position="210"/>
    </location>
</feature>
<dbReference type="PANTHER" id="PTHR31346">
    <property type="entry name" value="MULTIPLE ORGANELLAR RNA EDITING FACTOR 2, CHLOROPLASTIC-RELATED-RELATED"/>
    <property type="match status" value="1"/>
</dbReference>
<dbReference type="InterPro" id="IPR037045">
    <property type="entry name" value="S8pro/Inhibitor_I9_sf"/>
</dbReference>
<dbReference type="GO" id="GO:0080156">
    <property type="term" value="P:mitochondrial mRNA modification"/>
    <property type="evidence" value="ECO:0007669"/>
    <property type="project" value="TreeGrafter"/>
</dbReference>
<evidence type="ECO:0000259" key="2">
    <source>
        <dbReference type="Pfam" id="PF21864"/>
    </source>
</evidence>
<name>A0A7J6V3C9_THATH</name>
<gene>
    <name evidence="3" type="ORF">FRX31_030841</name>
</gene>
<dbReference type="Proteomes" id="UP000554482">
    <property type="component" value="Unassembled WGS sequence"/>
</dbReference>
<keyword evidence="1" id="KW-0809">Transit peptide</keyword>
<dbReference type="OrthoDB" id="1913091at2759"/>
<dbReference type="EMBL" id="JABWDY010038613">
    <property type="protein sequence ID" value="KAF5179574.1"/>
    <property type="molecule type" value="Genomic_DNA"/>
</dbReference>
<dbReference type="InterPro" id="IPR054059">
    <property type="entry name" value="MORF/ORRM1/DAG-like_MORF"/>
</dbReference>
<dbReference type="GO" id="GO:0005739">
    <property type="term" value="C:mitochondrion"/>
    <property type="evidence" value="ECO:0007669"/>
    <property type="project" value="TreeGrafter"/>
</dbReference>